<feature type="compositionally biased region" description="Polar residues" evidence="8">
    <location>
        <begin position="15"/>
        <end position="32"/>
    </location>
</feature>
<dbReference type="GO" id="GO:0000196">
    <property type="term" value="P:cell integrity MAPK cascade"/>
    <property type="evidence" value="ECO:0007669"/>
    <property type="project" value="EnsemblFungi"/>
</dbReference>
<dbReference type="EMBL" id="HE580273">
    <property type="protein sequence ID" value="CCK73530.1"/>
    <property type="molecule type" value="Genomic_DNA"/>
</dbReference>
<feature type="domain" description="Protein kinase" evidence="9">
    <location>
        <begin position="1254"/>
        <end position="1519"/>
    </location>
</feature>
<dbReference type="Proteomes" id="UP000000689">
    <property type="component" value="Chromosome 7"/>
</dbReference>
<dbReference type="GO" id="GO:0005524">
    <property type="term" value="F:ATP binding"/>
    <property type="evidence" value="ECO:0007669"/>
    <property type="project" value="UniProtKB-UniRule"/>
</dbReference>
<organism evidence="10 11">
    <name type="scientific">Naumovozyma dairenensis (strain ATCC 10597 / BCRC 20456 / CBS 421 / NBRC 0211 / NRRL Y-12639)</name>
    <name type="common">Saccharomyces dairenensis</name>
    <dbReference type="NCBI Taxonomy" id="1071378"/>
    <lineage>
        <taxon>Eukaryota</taxon>
        <taxon>Fungi</taxon>
        <taxon>Dikarya</taxon>
        <taxon>Ascomycota</taxon>
        <taxon>Saccharomycotina</taxon>
        <taxon>Saccharomycetes</taxon>
        <taxon>Saccharomycetales</taxon>
        <taxon>Saccharomycetaceae</taxon>
        <taxon>Naumovozyma</taxon>
    </lineage>
</organism>
<accession>J7SBS6</accession>
<protein>
    <recommendedName>
        <fullName evidence="9">Protein kinase domain-containing protein</fullName>
    </recommendedName>
</protein>
<dbReference type="HOGENOM" id="CLU_002516_0_0_1"/>
<reference evidence="10 11" key="1">
    <citation type="journal article" date="2011" name="Proc. Natl. Acad. Sci. U.S.A.">
        <title>Evolutionary erosion of yeast sex chromosomes by mating-type switching accidents.</title>
        <authorList>
            <person name="Gordon J.L."/>
            <person name="Armisen D."/>
            <person name="Proux-Wera E."/>
            <person name="Oheigeartaigh S.S."/>
            <person name="Byrne K.P."/>
            <person name="Wolfe K.H."/>
        </authorList>
    </citation>
    <scope>NUCLEOTIDE SEQUENCE [LARGE SCALE GENOMIC DNA]</scope>
    <source>
        <strain evidence="11">ATCC 10597 / BCRC 20456 / CBS 421 / NBRC 0211 / NRRL Y-12639</strain>
    </source>
</reference>
<proteinExistence type="inferred from homology"/>
<feature type="compositionally biased region" description="Polar residues" evidence="8">
    <location>
        <begin position="300"/>
        <end position="313"/>
    </location>
</feature>
<evidence type="ECO:0000256" key="2">
    <source>
        <dbReference type="ARBA" id="ARBA00022527"/>
    </source>
</evidence>
<feature type="region of interest" description="Disordered" evidence="8">
    <location>
        <begin position="859"/>
        <end position="905"/>
    </location>
</feature>
<dbReference type="STRING" id="1071378.J7SBS6"/>
<dbReference type="PANTHER" id="PTHR11584">
    <property type="entry name" value="SERINE/THREONINE PROTEIN KINASE"/>
    <property type="match status" value="1"/>
</dbReference>
<feature type="compositionally biased region" description="Polar residues" evidence="8">
    <location>
        <begin position="557"/>
        <end position="573"/>
    </location>
</feature>
<dbReference type="Pfam" id="PF00069">
    <property type="entry name" value="Pkinase"/>
    <property type="match status" value="1"/>
</dbReference>
<dbReference type="InterPro" id="IPR000719">
    <property type="entry name" value="Prot_kinase_dom"/>
</dbReference>
<feature type="compositionally biased region" description="Basic and acidic residues" evidence="8">
    <location>
        <begin position="859"/>
        <end position="881"/>
    </location>
</feature>
<feature type="compositionally biased region" description="Polar residues" evidence="8">
    <location>
        <begin position="262"/>
        <end position="277"/>
    </location>
</feature>
<keyword evidence="6 7" id="KW-0067">ATP-binding</keyword>
<dbReference type="GeneID" id="13927000"/>
<feature type="region of interest" description="Disordered" evidence="8">
    <location>
        <begin position="1"/>
        <end position="61"/>
    </location>
</feature>
<feature type="compositionally biased region" description="Basic and acidic residues" evidence="8">
    <location>
        <begin position="575"/>
        <end position="595"/>
    </location>
</feature>
<feature type="compositionally biased region" description="Acidic residues" evidence="8">
    <location>
        <begin position="1084"/>
        <end position="1093"/>
    </location>
</feature>
<evidence type="ECO:0000256" key="7">
    <source>
        <dbReference type="PROSITE-ProRule" id="PRU10141"/>
    </source>
</evidence>
<keyword evidence="11" id="KW-1185">Reference proteome</keyword>
<dbReference type="RefSeq" id="XP_003980206.1">
    <property type="nucleotide sequence ID" value="XM_003980157.1"/>
</dbReference>
<evidence type="ECO:0000256" key="5">
    <source>
        <dbReference type="ARBA" id="ARBA00022777"/>
    </source>
</evidence>
<dbReference type="PROSITE" id="PS50011">
    <property type="entry name" value="PROTEIN_KINASE_DOM"/>
    <property type="match status" value="1"/>
</dbReference>
<evidence type="ECO:0000256" key="3">
    <source>
        <dbReference type="ARBA" id="ARBA00022679"/>
    </source>
</evidence>
<dbReference type="GO" id="GO:0060237">
    <property type="term" value="P:regulation of fungal-type cell wall organization"/>
    <property type="evidence" value="ECO:0007669"/>
    <property type="project" value="EnsemblFungi"/>
</dbReference>
<dbReference type="SMART" id="SM00220">
    <property type="entry name" value="S_TKc"/>
    <property type="match status" value="1"/>
</dbReference>
<feature type="compositionally biased region" description="Low complexity" evidence="8">
    <location>
        <begin position="284"/>
        <end position="299"/>
    </location>
</feature>
<gene>
    <name evidence="10" type="primary">NDAI0G05470</name>
    <name evidence="10" type="ordered locus">NDAI_0G05470</name>
</gene>
<dbReference type="GO" id="GO:0030968">
    <property type="term" value="P:endoplasmic reticulum unfolded protein response"/>
    <property type="evidence" value="ECO:0007669"/>
    <property type="project" value="EnsemblFungi"/>
</dbReference>
<dbReference type="InterPro" id="IPR017441">
    <property type="entry name" value="Protein_kinase_ATP_BS"/>
</dbReference>
<dbReference type="PROSITE" id="PS00108">
    <property type="entry name" value="PROTEIN_KINASE_ST"/>
    <property type="match status" value="1"/>
</dbReference>
<feature type="region of interest" description="Disordered" evidence="8">
    <location>
        <begin position="387"/>
        <end position="434"/>
    </location>
</feature>
<feature type="compositionally biased region" description="Low complexity" evidence="8">
    <location>
        <begin position="527"/>
        <end position="556"/>
    </location>
</feature>
<dbReference type="GO" id="GO:0030010">
    <property type="term" value="P:establishment of cell polarity"/>
    <property type="evidence" value="ECO:0007669"/>
    <property type="project" value="EnsemblFungi"/>
</dbReference>
<name>J7SBS6_NAUDC</name>
<feature type="region of interest" description="Disordered" evidence="8">
    <location>
        <begin position="1038"/>
        <end position="1111"/>
    </location>
</feature>
<dbReference type="OrthoDB" id="266718at2759"/>
<feature type="region of interest" description="Disordered" evidence="8">
    <location>
        <begin position="1162"/>
        <end position="1187"/>
    </location>
</feature>
<dbReference type="PROSITE" id="PS00107">
    <property type="entry name" value="PROTEIN_KINASE_ATP"/>
    <property type="match status" value="1"/>
</dbReference>
<evidence type="ECO:0000313" key="11">
    <source>
        <dbReference type="Proteomes" id="UP000000689"/>
    </source>
</evidence>
<evidence type="ECO:0000259" key="9">
    <source>
        <dbReference type="PROSITE" id="PS50011"/>
    </source>
</evidence>
<feature type="compositionally biased region" description="Polar residues" evidence="8">
    <location>
        <begin position="885"/>
        <end position="903"/>
    </location>
</feature>
<dbReference type="PANTHER" id="PTHR11584:SF369">
    <property type="entry name" value="MITOGEN-ACTIVATED PROTEIN KINASE KINASE KINASE 19-RELATED"/>
    <property type="match status" value="1"/>
</dbReference>
<dbReference type="eggNOG" id="KOG0198">
    <property type="taxonomic scope" value="Eukaryota"/>
</dbReference>
<dbReference type="KEGG" id="ndi:NDAI_0G05470"/>
<feature type="region of interest" description="Disordered" evidence="8">
    <location>
        <begin position="988"/>
        <end position="1016"/>
    </location>
</feature>
<dbReference type="FunFam" id="3.30.200.20:FF:000387">
    <property type="entry name" value="Serine/threonine-protein kinase STE11"/>
    <property type="match status" value="1"/>
</dbReference>
<keyword evidence="3" id="KW-0808">Transferase</keyword>
<feature type="compositionally biased region" description="Polar residues" evidence="8">
    <location>
        <begin position="47"/>
        <end position="61"/>
    </location>
</feature>
<feature type="binding site" evidence="7">
    <location>
        <position position="1283"/>
    </location>
    <ligand>
        <name>ATP</name>
        <dbReference type="ChEBI" id="CHEBI:30616"/>
    </ligand>
</feature>
<sequence>MPFLKKITGGGYHSRSGSASSIKFGPSSNQQGTSTKTTRPSSRKSVVNDNRTSTILNGTSLNQEISVDTSTTDSNALQPLHVNTSTSTISQYITSNNTSPKSPIGPLLNTGTPNFVSSTNTPSATVSMPYVPENSKSIYTNNSNSRKSSGGNSVNSLSFDKLILSWDPTDPDEWTLQRVLSWFRFHEFPESWITFFRKHQIYGYKFIKLLAHDNFAVYERYLPQGKNASYTRFQHLLKKTMTKNVNNTNHIRQKSLEKTKPLRSSSESINLKHNNSKSQDDIPSASSSSSSSRSASESALTPTKSDPSFQNDLNTNNNTNKSLPLRSHQKTKSTSSLYRRSFISLRGSVSGNSPNYAKSPSSNIKLYIPSRPQSINEEQVVTSINSNTNTINKPSNTTHYIQQQQQQQPLTPPSASPGGIFRRHHKSSSSESSLLNTLFGSSASLSATAVNSNMTNNDNKGSNSVNASSYQTVSSKHHHSLSSDNLAKPKPFYFDESVPPLPVKHGSTSSEEKSTIWEKIKRRSQVITPIPHPTTSSPSLVLPSPSNSSVLTLTPTHQDAASITPISTPTTKQSQKKEPYKSENKAKKTDNQINTKETRKTKIKIDSIFFPKEKLKVENLSQKSKYILATKDNNSYVPIDISSAKTVENLKDLFALKLGIISKNFTIHMTDFHCDAGAAIPDDILNVIMDDSFEKTTNKFYIQETIKPLKRRSRAATVSSEQYPQLRSVKSKSSLGSVTSSIVTNVDNNSVHTSSSDITSFDDHASGNGRRYPQTPSYYYDASSNNTNNNNNTNEEINYWNYKDNIVPEEPHGSKIMPKQVQPLKFNLALPDNGNHPMTIQEKEINSFHILRRDESKEIDFNKRRESPYTKPELAPKREAPKAPTNVSPQRVLSISSQTSGKPNFNLRRSKKIYRNGRTKPPPPPVSSAQLEGISLPTDAIVASYTPGSTNVLVPQPYKGVVTSDSVRKFRSDADDVIIHPLPPIMNKKGINRSGSTLSTNNVHMPSPLLKRGSTRRVISSTSAADVFEENNITFADAPMLSDDDDGDGSSSSESDIIQWTRKTLDDDDDDTLVSKSSPREGNDELNERDDDVIIVTGNEQENEDKKPTRKMTLRPTAEVVYQNLEKFFPSANLDKPIIEGIPSPTSPKSKDPSIFNNDLATNIRETSPSKEVGKNPFSDGIISSTNSKLKLPRRTKTIRTIAHEASEKRKKSIKLKRQNTKMWGTRMVEVTEKQMVSINKSKNSKGEYKEFAWMKGEMIGKGSFGAVYLCLNVTTGEMMAVKQVEVPKYSSQDEAIMSTVDAIKSEVSTLKDLDHLNIVQYLGFENKDNIYSLFLEYVAGGSVGSLIRIYGRFDEPLIRHLNIQVLRGLAYLHARGILHRDMKADNLLLDQDGVCKISDFGISRKSKDIYSNSDMTMRGTVFWMAPEMVDTKQGYSAKVDIWSLGCIVLEMFAGKRPWSNFEVVAAMFKIGKSKSAPPIPEDTLPLISAEGREFLDACFEIDPDKRPTADELLYHTFNRTDSSFDFKKTALAEFIKSNDKINSTKLRVASQESS</sequence>
<dbReference type="SUPFAM" id="SSF56112">
    <property type="entry name" value="Protein kinase-like (PK-like)"/>
    <property type="match status" value="1"/>
</dbReference>
<feature type="compositionally biased region" description="Polar residues" evidence="8">
    <location>
        <begin position="451"/>
        <end position="474"/>
    </location>
</feature>
<keyword evidence="5" id="KW-0418">Kinase</keyword>
<dbReference type="InterPro" id="IPR008271">
    <property type="entry name" value="Ser/Thr_kinase_AS"/>
</dbReference>
<comment type="similarity">
    <text evidence="1">Belongs to the protein kinase superfamily. STE Ser/Thr protein kinase family. MAP kinase kinase kinase subfamily.</text>
</comment>
<feature type="compositionally biased region" description="Low complexity" evidence="8">
    <location>
        <begin position="33"/>
        <end position="45"/>
    </location>
</feature>
<feature type="region of interest" description="Disordered" evidence="8">
    <location>
        <begin position="747"/>
        <end position="778"/>
    </location>
</feature>
<dbReference type="GO" id="GO:0004709">
    <property type="term" value="F:MAP kinase kinase kinase activity"/>
    <property type="evidence" value="ECO:0007669"/>
    <property type="project" value="EnsemblFungi"/>
</dbReference>
<feature type="compositionally biased region" description="Polar residues" evidence="8">
    <location>
        <begin position="993"/>
        <end position="1004"/>
    </location>
</feature>
<feature type="region of interest" description="Disordered" evidence="8">
    <location>
        <begin position="244"/>
        <end position="338"/>
    </location>
</feature>
<evidence type="ECO:0000256" key="8">
    <source>
        <dbReference type="SAM" id="MobiDB-lite"/>
    </source>
</evidence>
<evidence type="ECO:0000313" key="10">
    <source>
        <dbReference type="EMBL" id="CCK73530.1"/>
    </source>
</evidence>
<dbReference type="Gene3D" id="1.10.510.10">
    <property type="entry name" value="Transferase(Phosphotransferase) domain 1"/>
    <property type="match status" value="1"/>
</dbReference>
<evidence type="ECO:0000256" key="4">
    <source>
        <dbReference type="ARBA" id="ARBA00022741"/>
    </source>
</evidence>
<keyword evidence="2" id="KW-0723">Serine/threonine-protein kinase</keyword>
<feature type="region of interest" description="Disordered" evidence="8">
    <location>
        <begin position="451"/>
        <end position="484"/>
    </location>
</feature>
<evidence type="ECO:0000256" key="1">
    <source>
        <dbReference type="ARBA" id="ARBA00006529"/>
    </source>
</evidence>
<feature type="compositionally biased region" description="Low complexity" evidence="8">
    <location>
        <begin position="387"/>
        <end position="408"/>
    </location>
</feature>
<dbReference type="GO" id="GO:0000425">
    <property type="term" value="P:pexophagy"/>
    <property type="evidence" value="ECO:0007669"/>
    <property type="project" value="EnsemblFungi"/>
</dbReference>
<evidence type="ECO:0000256" key="6">
    <source>
        <dbReference type="ARBA" id="ARBA00022840"/>
    </source>
</evidence>
<dbReference type="InterPro" id="IPR011009">
    <property type="entry name" value="Kinase-like_dom_sf"/>
</dbReference>
<feature type="region of interest" description="Disordered" evidence="8">
    <location>
        <begin position="527"/>
        <end position="595"/>
    </location>
</feature>
<dbReference type="FunFam" id="1.10.510.10:FF:000182">
    <property type="entry name" value="MAP kinase kinase kinase mkh1"/>
    <property type="match status" value="1"/>
</dbReference>
<feature type="compositionally biased region" description="Polar residues" evidence="8">
    <location>
        <begin position="747"/>
        <end position="759"/>
    </location>
</feature>
<dbReference type="OMA" id="PWSNFEV"/>
<keyword evidence="4 7" id="KW-0547">Nucleotide-binding</keyword>
<dbReference type="GO" id="GO:0010447">
    <property type="term" value="P:response to acidic pH"/>
    <property type="evidence" value="ECO:0007669"/>
    <property type="project" value="EnsemblFungi"/>
</dbReference>